<evidence type="ECO:0000313" key="2">
    <source>
        <dbReference type="EMBL" id="EFG56234.1"/>
    </source>
</evidence>
<proteinExistence type="predicted"/>
<accession>D4YRJ1</accession>
<evidence type="ECO:0000313" key="3">
    <source>
        <dbReference type="Proteomes" id="UP000004069"/>
    </source>
</evidence>
<comment type="caution">
    <text evidence="2">The sequence shown here is derived from an EMBL/GenBank/DDBJ whole genome shotgun (WGS) entry which is preliminary data.</text>
</comment>
<sequence length="43" mass="4740">MREGVFLNMSEYDNQGYSIESKTLGILGLGRIGSQVAKFGKML</sequence>
<dbReference type="InterPro" id="IPR036291">
    <property type="entry name" value="NAD(P)-bd_dom_sf"/>
</dbReference>
<protein>
    <recommendedName>
        <fullName evidence="1">D-isomer specific 2-hydroxyacid dehydrogenase NAD-binding domain-containing protein</fullName>
    </recommendedName>
</protein>
<dbReference type="Gene3D" id="3.40.50.720">
    <property type="entry name" value="NAD(P)-binding Rossmann-like Domain"/>
    <property type="match status" value="1"/>
</dbReference>
<dbReference type="EMBL" id="ADNY01000005">
    <property type="protein sequence ID" value="EFG56234.1"/>
    <property type="molecule type" value="Genomic_DNA"/>
</dbReference>
<dbReference type="SUPFAM" id="SSF51735">
    <property type="entry name" value="NAD(P)-binding Rossmann-fold domains"/>
    <property type="match status" value="1"/>
</dbReference>
<reference evidence="2 3" key="1">
    <citation type="submission" date="2010-04" db="EMBL/GenBank/DDBJ databases">
        <authorList>
            <person name="Muzny D."/>
            <person name="Qin X."/>
            <person name="Deng J."/>
            <person name="Jiang H."/>
            <person name="Liu Y."/>
            <person name="Qu J."/>
            <person name="Song X.-Z."/>
            <person name="Zhang L."/>
            <person name="Thornton R."/>
            <person name="Coyle M."/>
            <person name="Francisco L."/>
            <person name="Jackson L."/>
            <person name="Javaid M."/>
            <person name="Korchina V."/>
            <person name="Kovar C."/>
            <person name="Mata R."/>
            <person name="Mathew T."/>
            <person name="Ngo R."/>
            <person name="Nguyen L."/>
            <person name="Nguyen N."/>
            <person name="Okwuonu G."/>
            <person name="Ongeri F."/>
            <person name="Pham C."/>
            <person name="Simmons D."/>
            <person name="Wilczek-Boney K."/>
            <person name="Hale W."/>
            <person name="Jakkamsetti A."/>
            <person name="Pham P."/>
            <person name="Ruth R."/>
            <person name="San Lucas F."/>
            <person name="Warren J."/>
            <person name="Zhang J."/>
            <person name="Zhao Z."/>
            <person name="Zhou C."/>
            <person name="Zhu D."/>
            <person name="Lee S."/>
            <person name="Bess C."/>
            <person name="Blankenburg K."/>
            <person name="Forbes L."/>
            <person name="Fu Q."/>
            <person name="Gubbala S."/>
            <person name="Hirani K."/>
            <person name="Jayaseelan J.C."/>
            <person name="Lara F."/>
            <person name="Munidasa M."/>
            <person name="Palculict T."/>
            <person name="Patil S."/>
            <person name="Pu L.-L."/>
            <person name="Saada N."/>
            <person name="Tang L."/>
            <person name="Weissenberger G."/>
            <person name="Zhu Y."/>
            <person name="Hemphill L."/>
            <person name="Shang Y."/>
            <person name="Youmans B."/>
            <person name="Ayvaz T."/>
            <person name="Ross M."/>
            <person name="Santibanez J."/>
            <person name="Aqrawi P."/>
            <person name="Gross S."/>
            <person name="Joshi V."/>
            <person name="Fowler G."/>
            <person name="Nazareth L."/>
            <person name="Reid J."/>
            <person name="Worley K."/>
            <person name="Petrosino J."/>
            <person name="Highlander S."/>
            <person name="Gibbs R."/>
        </authorList>
    </citation>
    <scope>NUCLEOTIDE SEQUENCE [LARGE SCALE GENOMIC DNA]</scope>
    <source>
        <strain evidence="2 3">DSM 11664</strain>
    </source>
</reference>
<dbReference type="Pfam" id="PF02826">
    <property type="entry name" value="2-Hacid_dh_C"/>
    <property type="match status" value="1"/>
</dbReference>
<name>D4YRJ1_9LACO</name>
<dbReference type="GO" id="GO:0051287">
    <property type="term" value="F:NAD binding"/>
    <property type="evidence" value="ECO:0007669"/>
    <property type="project" value="InterPro"/>
</dbReference>
<organism evidence="2 3">
    <name type="scientific">Lactobacillus amylolyticus DSM 11664</name>
    <dbReference type="NCBI Taxonomy" id="585524"/>
    <lineage>
        <taxon>Bacteria</taxon>
        <taxon>Bacillati</taxon>
        <taxon>Bacillota</taxon>
        <taxon>Bacilli</taxon>
        <taxon>Lactobacillales</taxon>
        <taxon>Lactobacillaceae</taxon>
        <taxon>Lactobacillus</taxon>
    </lineage>
</organism>
<keyword evidence="3" id="KW-1185">Reference proteome</keyword>
<dbReference type="InterPro" id="IPR006140">
    <property type="entry name" value="D-isomer_DH_NAD-bd"/>
</dbReference>
<gene>
    <name evidence="2" type="ORF">HMPREF0493_0119</name>
</gene>
<dbReference type="Proteomes" id="UP000004069">
    <property type="component" value="Unassembled WGS sequence"/>
</dbReference>
<evidence type="ECO:0000259" key="1">
    <source>
        <dbReference type="Pfam" id="PF02826"/>
    </source>
</evidence>
<feature type="domain" description="D-isomer specific 2-hydroxyacid dehydrogenase NAD-binding" evidence="1">
    <location>
        <begin position="2"/>
        <end position="41"/>
    </location>
</feature>
<dbReference type="AlphaFoldDB" id="D4YRJ1"/>